<dbReference type="AlphaFoldDB" id="A0AAD6ZPQ9"/>
<gene>
    <name evidence="2" type="ORF">DFH08DRAFT_965726</name>
</gene>
<comment type="caution">
    <text evidence="2">The sequence shown here is derived from an EMBL/GenBank/DDBJ whole genome shotgun (WGS) entry which is preliminary data.</text>
</comment>
<sequence length="88" mass="9604">MSPTPQYRVSTSRPSAPSTPSRPTDGTKAGRRVARPSTVRWSSLSRDARRDGTVDGAAVDGGRTVSQQRALRRVRSVQQRINVVRTSV</sequence>
<protein>
    <submittedName>
        <fullName evidence="2">Uncharacterized protein</fullName>
    </submittedName>
</protein>
<dbReference type="Proteomes" id="UP001218218">
    <property type="component" value="Unassembled WGS sequence"/>
</dbReference>
<organism evidence="2 3">
    <name type="scientific">Mycena albidolilacea</name>
    <dbReference type="NCBI Taxonomy" id="1033008"/>
    <lineage>
        <taxon>Eukaryota</taxon>
        <taxon>Fungi</taxon>
        <taxon>Dikarya</taxon>
        <taxon>Basidiomycota</taxon>
        <taxon>Agaricomycotina</taxon>
        <taxon>Agaricomycetes</taxon>
        <taxon>Agaricomycetidae</taxon>
        <taxon>Agaricales</taxon>
        <taxon>Marasmiineae</taxon>
        <taxon>Mycenaceae</taxon>
        <taxon>Mycena</taxon>
    </lineage>
</organism>
<accession>A0AAD6ZPQ9</accession>
<evidence type="ECO:0000313" key="3">
    <source>
        <dbReference type="Proteomes" id="UP001218218"/>
    </source>
</evidence>
<feature type="region of interest" description="Disordered" evidence="1">
    <location>
        <begin position="1"/>
        <end position="72"/>
    </location>
</feature>
<dbReference type="EMBL" id="JARIHO010000033">
    <property type="protein sequence ID" value="KAJ7333954.1"/>
    <property type="molecule type" value="Genomic_DNA"/>
</dbReference>
<keyword evidence="3" id="KW-1185">Reference proteome</keyword>
<feature type="compositionally biased region" description="Low complexity" evidence="1">
    <location>
        <begin position="8"/>
        <end position="24"/>
    </location>
</feature>
<name>A0AAD6ZPQ9_9AGAR</name>
<evidence type="ECO:0000313" key="2">
    <source>
        <dbReference type="EMBL" id="KAJ7333954.1"/>
    </source>
</evidence>
<reference evidence="2" key="1">
    <citation type="submission" date="2023-03" db="EMBL/GenBank/DDBJ databases">
        <title>Massive genome expansion in bonnet fungi (Mycena s.s.) driven by repeated elements and novel gene families across ecological guilds.</title>
        <authorList>
            <consortium name="Lawrence Berkeley National Laboratory"/>
            <person name="Harder C.B."/>
            <person name="Miyauchi S."/>
            <person name="Viragh M."/>
            <person name="Kuo A."/>
            <person name="Thoen E."/>
            <person name="Andreopoulos B."/>
            <person name="Lu D."/>
            <person name="Skrede I."/>
            <person name="Drula E."/>
            <person name="Henrissat B."/>
            <person name="Morin E."/>
            <person name="Kohler A."/>
            <person name="Barry K."/>
            <person name="LaButti K."/>
            <person name="Morin E."/>
            <person name="Salamov A."/>
            <person name="Lipzen A."/>
            <person name="Mereny Z."/>
            <person name="Hegedus B."/>
            <person name="Baldrian P."/>
            <person name="Stursova M."/>
            <person name="Weitz H."/>
            <person name="Taylor A."/>
            <person name="Grigoriev I.V."/>
            <person name="Nagy L.G."/>
            <person name="Martin F."/>
            <person name="Kauserud H."/>
        </authorList>
    </citation>
    <scope>NUCLEOTIDE SEQUENCE</scope>
    <source>
        <strain evidence="2">CBHHK002</strain>
    </source>
</reference>
<evidence type="ECO:0000256" key="1">
    <source>
        <dbReference type="SAM" id="MobiDB-lite"/>
    </source>
</evidence>
<proteinExistence type="predicted"/>